<proteinExistence type="inferred from homology"/>
<dbReference type="GO" id="GO:0015937">
    <property type="term" value="P:coenzyme A biosynthetic process"/>
    <property type="evidence" value="ECO:0007669"/>
    <property type="project" value="InterPro"/>
</dbReference>
<gene>
    <name evidence="3" type="ORF">METZ01_LOCUS439670</name>
</gene>
<dbReference type="AlphaFoldDB" id="A0A382YU60"/>
<dbReference type="PANTHER" id="PTHR10695:SF46">
    <property type="entry name" value="BIFUNCTIONAL COENZYME A SYNTHASE-RELATED"/>
    <property type="match status" value="1"/>
</dbReference>
<accession>A0A382YU60</accession>
<dbReference type="EMBL" id="UINC01178581">
    <property type="protein sequence ID" value="SVD86816.1"/>
    <property type="molecule type" value="Genomic_DNA"/>
</dbReference>
<protein>
    <recommendedName>
        <fullName evidence="4">Dephospho-CoA kinase</fullName>
    </recommendedName>
</protein>
<evidence type="ECO:0000256" key="1">
    <source>
        <dbReference type="ARBA" id="ARBA00022741"/>
    </source>
</evidence>
<reference evidence="3" key="1">
    <citation type="submission" date="2018-05" db="EMBL/GenBank/DDBJ databases">
        <authorList>
            <person name="Lanie J.A."/>
            <person name="Ng W.-L."/>
            <person name="Kazmierczak K.M."/>
            <person name="Andrzejewski T.M."/>
            <person name="Davidsen T.M."/>
            <person name="Wayne K.J."/>
            <person name="Tettelin H."/>
            <person name="Glass J.I."/>
            <person name="Rusch D."/>
            <person name="Podicherti R."/>
            <person name="Tsui H.-C.T."/>
            <person name="Winkler M.E."/>
        </authorList>
    </citation>
    <scope>NUCLEOTIDE SEQUENCE</scope>
</reference>
<dbReference type="Gene3D" id="3.40.50.300">
    <property type="entry name" value="P-loop containing nucleotide triphosphate hydrolases"/>
    <property type="match status" value="1"/>
</dbReference>
<dbReference type="PANTHER" id="PTHR10695">
    <property type="entry name" value="DEPHOSPHO-COA KINASE-RELATED"/>
    <property type="match status" value="1"/>
</dbReference>
<evidence type="ECO:0008006" key="4">
    <source>
        <dbReference type="Google" id="ProtNLM"/>
    </source>
</evidence>
<dbReference type="Pfam" id="PF01121">
    <property type="entry name" value="CoaE"/>
    <property type="match status" value="1"/>
</dbReference>
<keyword evidence="1" id="KW-0547">Nucleotide-binding</keyword>
<dbReference type="CDD" id="cd02022">
    <property type="entry name" value="DPCK"/>
    <property type="match status" value="1"/>
</dbReference>
<evidence type="ECO:0000313" key="3">
    <source>
        <dbReference type="EMBL" id="SVD86816.1"/>
    </source>
</evidence>
<name>A0A382YU60_9ZZZZ</name>
<keyword evidence="2" id="KW-0067">ATP-binding</keyword>
<dbReference type="GO" id="GO:0004140">
    <property type="term" value="F:dephospho-CoA kinase activity"/>
    <property type="evidence" value="ECO:0007669"/>
    <property type="project" value="InterPro"/>
</dbReference>
<dbReference type="PROSITE" id="PS51219">
    <property type="entry name" value="DPCK"/>
    <property type="match status" value="1"/>
</dbReference>
<dbReference type="HAMAP" id="MF_00376">
    <property type="entry name" value="Dephospho_CoA_kinase"/>
    <property type="match status" value="1"/>
</dbReference>
<dbReference type="NCBIfam" id="TIGR00152">
    <property type="entry name" value="dephospho-CoA kinase"/>
    <property type="match status" value="1"/>
</dbReference>
<dbReference type="InterPro" id="IPR027417">
    <property type="entry name" value="P-loop_NTPase"/>
</dbReference>
<dbReference type="InterPro" id="IPR001977">
    <property type="entry name" value="Depp_CoAkinase"/>
</dbReference>
<sequence length="202" mass="22860">MFIIGLTGGIGSGKTEACKIMDSLGAKSIDADSFGHRIYERNTNAWKKIIEEFGETILDEDANIVRSKLANHVFSSKSNLNTLNMICHPEIKKLVRNELNQFRLDGVKIAVVEAAILIEAQWKDIVDEVWSIESKTSIIFKRVKNRDNIDSTAIQSRIDSQIDNKTRSKYSAIVIPNNGTIEELRRNLTAIWKQKFIAHKES</sequence>
<evidence type="ECO:0000256" key="2">
    <source>
        <dbReference type="ARBA" id="ARBA00022840"/>
    </source>
</evidence>
<organism evidence="3">
    <name type="scientific">marine metagenome</name>
    <dbReference type="NCBI Taxonomy" id="408172"/>
    <lineage>
        <taxon>unclassified sequences</taxon>
        <taxon>metagenomes</taxon>
        <taxon>ecological metagenomes</taxon>
    </lineage>
</organism>
<dbReference type="GO" id="GO:0005524">
    <property type="term" value="F:ATP binding"/>
    <property type="evidence" value="ECO:0007669"/>
    <property type="project" value="UniProtKB-KW"/>
</dbReference>
<dbReference type="SUPFAM" id="SSF52540">
    <property type="entry name" value="P-loop containing nucleoside triphosphate hydrolases"/>
    <property type="match status" value="1"/>
</dbReference>